<dbReference type="Proteomes" id="UP000235145">
    <property type="component" value="Unassembled WGS sequence"/>
</dbReference>
<accession>A0A9R1VT78</accession>
<gene>
    <name evidence="2" type="ORF">LSAT_V11C400171530</name>
</gene>
<feature type="region of interest" description="Disordered" evidence="1">
    <location>
        <begin position="220"/>
        <end position="259"/>
    </location>
</feature>
<organism evidence="2 3">
    <name type="scientific">Lactuca sativa</name>
    <name type="common">Garden lettuce</name>
    <dbReference type="NCBI Taxonomy" id="4236"/>
    <lineage>
        <taxon>Eukaryota</taxon>
        <taxon>Viridiplantae</taxon>
        <taxon>Streptophyta</taxon>
        <taxon>Embryophyta</taxon>
        <taxon>Tracheophyta</taxon>
        <taxon>Spermatophyta</taxon>
        <taxon>Magnoliopsida</taxon>
        <taxon>eudicotyledons</taxon>
        <taxon>Gunneridae</taxon>
        <taxon>Pentapetalae</taxon>
        <taxon>asterids</taxon>
        <taxon>campanulids</taxon>
        <taxon>Asterales</taxon>
        <taxon>Asteraceae</taxon>
        <taxon>Cichorioideae</taxon>
        <taxon>Cichorieae</taxon>
        <taxon>Lactucinae</taxon>
        <taxon>Lactuca</taxon>
    </lineage>
</organism>
<dbReference type="EMBL" id="NBSK02000004">
    <property type="protein sequence ID" value="KAJ0210828.1"/>
    <property type="molecule type" value="Genomic_DNA"/>
</dbReference>
<dbReference type="Gene3D" id="3.60.10.10">
    <property type="entry name" value="Endonuclease/exonuclease/phosphatase"/>
    <property type="match status" value="1"/>
</dbReference>
<protein>
    <recommendedName>
        <fullName evidence="4">RNA-directed DNA polymerase, eukaryota</fullName>
    </recommendedName>
</protein>
<dbReference type="AlphaFoldDB" id="A0A9R1VT78"/>
<keyword evidence="3" id="KW-1185">Reference proteome</keyword>
<name>A0A9R1VT78_LACSA</name>
<evidence type="ECO:0008006" key="4">
    <source>
        <dbReference type="Google" id="ProtNLM"/>
    </source>
</evidence>
<evidence type="ECO:0000313" key="3">
    <source>
        <dbReference type="Proteomes" id="UP000235145"/>
    </source>
</evidence>
<evidence type="ECO:0000256" key="1">
    <source>
        <dbReference type="SAM" id="MobiDB-lite"/>
    </source>
</evidence>
<reference evidence="2 3" key="1">
    <citation type="journal article" date="2017" name="Nat. Commun.">
        <title>Genome assembly with in vitro proximity ligation data and whole-genome triplication in lettuce.</title>
        <authorList>
            <person name="Reyes-Chin-Wo S."/>
            <person name="Wang Z."/>
            <person name="Yang X."/>
            <person name="Kozik A."/>
            <person name="Arikit S."/>
            <person name="Song C."/>
            <person name="Xia L."/>
            <person name="Froenicke L."/>
            <person name="Lavelle D.O."/>
            <person name="Truco M.J."/>
            <person name="Xia R."/>
            <person name="Zhu S."/>
            <person name="Xu C."/>
            <person name="Xu H."/>
            <person name="Xu X."/>
            <person name="Cox K."/>
            <person name="Korf I."/>
            <person name="Meyers B.C."/>
            <person name="Michelmore R.W."/>
        </authorList>
    </citation>
    <scope>NUCLEOTIDE SEQUENCE [LARGE SCALE GENOMIC DNA]</scope>
    <source>
        <strain evidence="3">cv. Salinas</strain>
        <tissue evidence="2">Seedlings</tissue>
    </source>
</reference>
<comment type="caution">
    <text evidence="2">The sequence shown here is derived from an EMBL/GenBank/DDBJ whole genome shotgun (WGS) entry which is preliminary data.</text>
</comment>
<proteinExistence type="predicted"/>
<dbReference type="InterPro" id="IPR036691">
    <property type="entry name" value="Endo/exonu/phosph_ase_sf"/>
</dbReference>
<evidence type="ECO:0000313" key="2">
    <source>
        <dbReference type="EMBL" id="KAJ0210828.1"/>
    </source>
</evidence>
<sequence>MKGGIAKPNKAEKSIIIEVVERVIWIEILGLPCCTRNDSAVNKVACIWGELCFLDDDNQAPLAIKRVCIKTAQPSLIQDKLSLVVQGIKYDVVVRELLNWEPNILCNEDAIDCDLPSLTSDLKKDVNDFDDGVAEEEGEMTPKGKLKSIDMENDNSIDIEQEYDLLKSDAHMRSSISVPIDAPLGGPIDVNADQIGVVGSGTVLDVPIATVACPTVEVGQGLGDDNVSDDSLSHPPGFRRDVELNPGTSKMKSNSASSHVSSRLLKKRVSDNIEDISDIMNQYVEMGRFLGYDMEGNKDKVKSLCVQNRVSFLGLQETRMTQLDLFKVRSMWGNCSFHYAFSTARGRSKGILSIWDPNIFKKNSIVCSSNVVIVRGFWVPFNMECCMVNVYAPQDIIEKRLLWNYISSFITR</sequence>
<feature type="compositionally biased region" description="Polar residues" evidence="1">
    <location>
        <begin position="246"/>
        <end position="259"/>
    </location>
</feature>
<dbReference type="SUPFAM" id="SSF56219">
    <property type="entry name" value="DNase I-like"/>
    <property type="match status" value="1"/>
</dbReference>